<dbReference type="InterPro" id="IPR011009">
    <property type="entry name" value="Kinase-like_dom_sf"/>
</dbReference>
<dbReference type="InterPro" id="IPR000719">
    <property type="entry name" value="Prot_kinase_dom"/>
</dbReference>
<sequence>MTEASDIWALAVIMIECLTGDHPYEGQTLDQAVQNIKCGRFRILSDYVNGELKDMILAMLNVYPLKRPSASELLDSDFMLLIKRFVSEKKQKEKLIEEKEKEIQKTKIAEIQIQQVEQEKKLLNDELKLLRIPCSVLQRIAEDLKKPLDGTEGTFDGKKDDFGKKHIIQAGIVDGFNLIFQTRELDQISRLSSLAFYQLANPFRNEIGLLLFKQKPYPEYGET</sequence>
<evidence type="ECO:0000256" key="6">
    <source>
        <dbReference type="ARBA" id="ARBA00022840"/>
    </source>
</evidence>
<gene>
    <name evidence="11" type="ORF">EZS28_015850</name>
</gene>
<evidence type="ECO:0000256" key="7">
    <source>
        <dbReference type="ARBA" id="ARBA00047899"/>
    </source>
</evidence>
<dbReference type="AlphaFoldDB" id="A0A5J4W2D4"/>
<feature type="domain" description="Protein kinase" evidence="10">
    <location>
        <begin position="1"/>
        <end position="79"/>
    </location>
</feature>
<reference evidence="11 12" key="1">
    <citation type="submission" date="2019-03" db="EMBL/GenBank/DDBJ databases">
        <title>Single cell metagenomics reveals metabolic interactions within the superorganism composed of flagellate Streblomastix strix and complex community of Bacteroidetes bacteria on its surface.</title>
        <authorList>
            <person name="Treitli S.C."/>
            <person name="Kolisko M."/>
            <person name="Husnik F."/>
            <person name="Keeling P."/>
            <person name="Hampl V."/>
        </authorList>
    </citation>
    <scope>NUCLEOTIDE SEQUENCE [LARGE SCALE GENOMIC DNA]</scope>
    <source>
        <strain evidence="11">ST1C</strain>
    </source>
</reference>
<dbReference type="PANTHER" id="PTHR44899:SF3">
    <property type="entry name" value="SERINE_THREONINE-PROTEIN KINASE NEK1"/>
    <property type="match status" value="1"/>
</dbReference>
<keyword evidence="9" id="KW-0175">Coiled coil</keyword>
<keyword evidence="3" id="KW-0808">Transferase</keyword>
<comment type="caution">
    <text evidence="11">The sequence shown here is derived from an EMBL/GenBank/DDBJ whole genome shotgun (WGS) entry which is preliminary data.</text>
</comment>
<dbReference type="Gene3D" id="1.10.510.10">
    <property type="entry name" value="Transferase(Phosphotransferase) domain 1"/>
    <property type="match status" value="1"/>
</dbReference>
<feature type="coiled-coil region" evidence="9">
    <location>
        <begin position="82"/>
        <end position="126"/>
    </location>
</feature>
<dbReference type="GO" id="GO:0005524">
    <property type="term" value="F:ATP binding"/>
    <property type="evidence" value="ECO:0007669"/>
    <property type="project" value="UniProtKB-KW"/>
</dbReference>
<dbReference type="Pfam" id="PF00069">
    <property type="entry name" value="Pkinase"/>
    <property type="match status" value="1"/>
</dbReference>
<organism evidence="11 12">
    <name type="scientific">Streblomastix strix</name>
    <dbReference type="NCBI Taxonomy" id="222440"/>
    <lineage>
        <taxon>Eukaryota</taxon>
        <taxon>Metamonada</taxon>
        <taxon>Preaxostyla</taxon>
        <taxon>Oxymonadida</taxon>
        <taxon>Streblomastigidae</taxon>
        <taxon>Streblomastix</taxon>
    </lineage>
</organism>
<dbReference type="PANTHER" id="PTHR44899">
    <property type="entry name" value="CAMK FAMILY PROTEIN KINASE"/>
    <property type="match status" value="1"/>
</dbReference>
<evidence type="ECO:0000256" key="3">
    <source>
        <dbReference type="ARBA" id="ARBA00022679"/>
    </source>
</evidence>
<evidence type="ECO:0000259" key="10">
    <source>
        <dbReference type="PROSITE" id="PS50011"/>
    </source>
</evidence>
<proteinExistence type="predicted"/>
<evidence type="ECO:0000313" key="12">
    <source>
        <dbReference type="Proteomes" id="UP000324800"/>
    </source>
</evidence>
<evidence type="ECO:0000256" key="9">
    <source>
        <dbReference type="SAM" id="Coils"/>
    </source>
</evidence>
<keyword evidence="2" id="KW-0723">Serine/threonine-protein kinase</keyword>
<dbReference type="EC" id="2.7.11.1" evidence="1"/>
<comment type="catalytic activity">
    <reaction evidence="8">
        <text>L-seryl-[protein] + ATP = O-phospho-L-seryl-[protein] + ADP + H(+)</text>
        <dbReference type="Rhea" id="RHEA:17989"/>
        <dbReference type="Rhea" id="RHEA-COMP:9863"/>
        <dbReference type="Rhea" id="RHEA-COMP:11604"/>
        <dbReference type="ChEBI" id="CHEBI:15378"/>
        <dbReference type="ChEBI" id="CHEBI:29999"/>
        <dbReference type="ChEBI" id="CHEBI:30616"/>
        <dbReference type="ChEBI" id="CHEBI:83421"/>
        <dbReference type="ChEBI" id="CHEBI:456216"/>
        <dbReference type="EC" id="2.7.11.1"/>
    </reaction>
</comment>
<dbReference type="GO" id="GO:0004674">
    <property type="term" value="F:protein serine/threonine kinase activity"/>
    <property type="evidence" value="ECO:0007669"/>
    <property type="project" value="UniProtKB-KW"/>
</dbReference>
<dbReference type="EMBL" id="SNRW01003910">
    <property type="protein sequence ID" value="KAA6388623.1"/>
    <property type="molecule type" value="Genomic_DNA"/>
</dbReference>
<dbReference type="SUPFAM" id="SSF56112">
    <property type="entry name" value="Protein kinase-like (PK-like)"/>
    <property type="match status" value="1"/>
</dbReference>
<evidence type="ECO:0000313" key="11">
    <source>
        <dbReference type="EMBL" id="KAA6388623.1"/>
    </source>
</evidence>
<dbReference type="Proteomes" id="UP000324800">
    <property type="component" value="Unassembled WGS sequence"/>
</dbReference>
<evidence type="ECO:0000256" key="5">
    <source>
        <dbReference type="ARBA" id="ARBA00022777"/>
    </source>
</evidence>
<accession>A0A5J4W2D4</accession>
<evidence type="ECO:0000256" key="2">
    <source>
        <dbReference type="ARBA" id="ARBA00022527"/>
    </source>
</evidence>
<evidence type="ECO:0000256" key="4">
    <source>
        <dbReference type="ARBA" id="ARBA00022741"/>
    </source>
</evidence>
<evidence type="ECO:0000256" key="1">
    <source>
        <dbReference type="ARBA" id="ARBA00012513"/>
    </source>
</evidence>
<keyword evidence="4" id="KW-0547">Nucleotide-binding</keyword>
<dbReference type="PROSITE" id="PS50011">
    <property type="entry name" value="PROTEIN_KINASE_DOM"/>
    <property type="match status" value="1"/>
</dbReference>
<keyword evidence="6" id="KW-0067">ATP-binding</keyword>
<protein>
    <recommendedName>
        <fullName evidence="1">non-specific serine/threonine protein kinase</fullName>
        <ecNumber evidence="1">2.7.11.1</ecNumber>
    </recommendedName>
</protein>
<keyword evidence="5" id="KW-0418">Kinase</keyword>
<name>A0A5J4W2D4_9EUKA</name>
<evidence type="ECO:0000256" key="8">
    <source>
        <dbReference type="ARBA" id="ARBA00048679"/>
    </source>
</evidence>
<dbReference type="InterPro" id="IPR051131">
    <property type="entry name" value="NEK_Ser/Thr_kinase_NIMA"/>
</dbReference>
<comment type="catalytic activity">
    <reaction evidence="7">
        <text>L-threonyl-[protein] + ATP = O-phospho-L-threonyl-[protein] + ADP + H(+)</text>
        <dbReference type="Rhea" id="RHEA:46608"/>
        <dbReference type="Rhea" id="RHEA-COMP:11060"/>
        <dbReference type="Rhea" id="RHEA-COMP:11605"/>
        <dbReference type="ChEBI" id="CHEBI:15378"/>
        <dbReference type="ChEBI" id="CHEBI:30013"/>
        <dbReference type="ChEBI" id="CHEBI:30616"/>
        <dbReference type="ChEBI" id="CHEBI:61977"/>
        <dbReference type="ChEBI" id="CHEBI:456216"/>
        <dbReference type="EC" id="2.7.11.1"/>
    </reaction>
</comment>